<dbReference type="EMBL" id="SZYD01000004">
    <property type="protein sequence ID" value="KAD6453376.1"/>
    <property type="molecule type" value="Genomic_DNA"/>
</dbReference>
<gene>
    <name evidence="2" type="ORF">E3N88_08081</name>
</gene>
<name>A0A5N6PHH5_9ASTR</name>
<dbReference type="PANTHER" id="PTHR46929">
    <property type="entry name" value="EXPRESSED PROTEIN"/>
    <property type="match status" value="1"/>
</dbReference>
<organism evidence="2 3">
    <name type="scientific">Mikania micrantha</name>
    <name type="common">bitter vine</name>
    <dbReference type="NCBI Taxonomy" id="192012"/>
    <lineage>
        <taxon>Eukaryota</taxon>
        <taxon>Viridiplantae</taxon>
        <taxon>Streptophyta</taxon>
        <taxon>Embryophyta</taxon>
        <taxon>Tracheophyta</taxon>
        <taxon>Spermatophyta</taxon>
        <taxon>Magnoliopsida</taxon>
        <taxon>eudicotyledons</taxon>
        <taxon>Gunneridae</taxon>
        <taxon>Pentapetalae</taxon>
        <taxon>asterids</taxon>
        <taxon>campanulids</taxon>
        <taxon>Asterales</taxon>
        <taxon>Asteraceae</taxon>
        <taxon>Asteroideae</taxon>
        <taxon>Heliantheae alliance</taxon>
        <taxon>Eupatorieae</taxon>
        <taxon>Mikania</taxon>
    </lineage>
</organism>
<dbReference type="PANTHER" id="PTHR46929:SF4">
    <property type="entry name" value="MYB_SANT-LIKE DOMAIN-CONTAINING PROTEIN"/>
    <property type="match status" value="1"/>
</dbReference>
<dbReference type="AlphaFoldDB" id="A0A5N6PHH5"/>
<protein>
    <submittedName>
        <fullName evidence="2">Uncharacterized protein</fullName>
    </submittedName>
</protein>
<comment type="caution">
    <text evidence="2">The sequence shown here is derived from an EMBL/GenBank/DDBJ whole genome shotgun (WGS) entry which is preliminary data.</text>
</comment>
<keyword evidence="3" id="KW-1185">Reference proteome</keyword>
<dbReference type="OrthoDB" id="1434562at2759"/>
<dbReference type="Proteomes" id="UP000326396">
    <property type="component" value="Linkage Group LG12"/>
</dbReference>
<proteinExistence type="predicted"/>
<reference evidence="2 3" key="1">
    <citation type="submission" date="2019-05" db="EMBL/GenBank/DDBJ databases">
        <title>Mikania micrantha, genome provides insights into the molecular mechanism of rapid growth.</title>
        <authorList>
            <person name="Liu B."/>
        </authorList>
    </citation>
    <scope>NUCLEOTIDE SEQUENCE [LARGE SCALE GENOMIC DNA]</scope>
    <source>
        <strain evidence="2">NLD-2019</strain>
        <tissue evidence="2">Leaf</tissue>
    </source>
</reference>
<accession>A0A5N6PHH5</accession>
<sequence length="153" mass="17537">MQETYMRDKSKKKRKVEQEDEVMESRLMDSINNVANAIQEGNKILERVYHQEYTGEEIYKQLEPMCLEPNEIPDAMMFLAENQAKARLLFSCPFEIRMGMLKKMMGGGGLHTHPQLGHCGPNVDMCIASWFKKARLRRKALEAAAGSLQEVEA</sequence>
<evidence type="ECO:0000313" key="2">
    <source>
        <dbReference type="EMBL" id="KAD6453376.1"/>
    </source>
</evidence>
<feature type="region of interest" description="Disordered" evidence="1">
    <location>
        <begin position="1"/>
        <end position="20"/>
    </location>
</feature>
<evidence type="ECO:0000313" key="3">
    <source>
        <dbReference type="Proteomes" id="UP000326396"/>
    </source>
</evidence>
<evidence type="ECO:0000256" key="1">
    <source>
        <dbReference type="SAM" id="MobiDB-lite"/>
    </source>
</evidence>